<comment type="function">
    <text evidence="13">DNA-dependent ATPase involved in processing of recombination intermediates, plays a role in repairing DNA breaks. Stimulates the branch migration of RecA-mediated strand transfer reactions, allowing the 3' invading strand to extend heteroduplex DNA faster. Binds ssDNA in the presence of ADP but not other nucleotides, has ATPase activity that is stimulated by ssDNA and various branched DNA structures, but inhibited by SSB. Does not have RecA's homology-searching function.</text>
</comment>
<dbReference type="Pfam" id="PF18073">
    <property type="entry name" value="Zn_ribbon_LapB"/>
    <property type="match status" value="1"/>
</dbReference>
<evidence type="ECO:0000256" key="8">
    <source>
        <dbReference type="ARBA" id="ARBA00023016"/>
    </source>
</evidence>
<protein>
    <recommendedName>
        <fullName evidence="11 12">DNA repair protein RadA</fullName>
    </recommendedName>
</protein>
<dbReference type="CDD" id="cd01121">
    <property type="entry name" value="RadA_SMS_N"/>
    <property type="match status" value="1"/>
</dbReference>
<dbReference type="InterPro" id="IPR041166">
    <property type="entry name" value="Rubredoxin_2"/>
</dbReference>
<dbReference type="SUPFAM" id="SSF52540">
    <property type="entry name" value="P-loop containing nucleoside triphosphate hydrolases"/>
    <property type="match status" value="1"/>
</dbReference>
<comment type="caution">
    <text evidence="15">The sequence shown here is derived from an EMBL/GenBank/DDBJ whole genome shotgun (WGS) entry which is preliminary data.</text>
</comment>
<accession>A0ABD7V613</accession>
<keyword evidence="8 11" id="KW-0346">Stress response</keyword>
<keyword evidence="3 11" id="KW-0227">DNA damage</keyword>
<keyword evidence="9 11" id="KW-0238">DNA-binding</keyword>
<dbReference type="GO" id="GO:0005524">
    <property type="term" value="F:ATP binding"/>
    <property type="evidence" value="ECO:0007669"/>
    <property type="project" value="UniProtKB-UniRule"/>
</dbReference>
<name>A0ABD7V613_9ACTN</name>
<comment type="domain">
    <text evidence="11">The middle region has homology to RecA with ATPase motifs including the RadA KNRFG motif, while the C-terminus is homologous to Lon protease.</text>
</comment>
<dbReference type="PANTHER" id="PTHR32472:SF10">
    <property type="entry name" value="DNA REPAIR PROTEIN RADA-LIKE PROTEIN"/>
    <property type="match status" value="1"/>
</dbReference>
<evidence type="ECO:0000313" key="15">
    <source>
        <dbReference type="EMBL" id="VFA89742.1"/>
    </source>
</evidence>
<evidence type="ECO:0000256" key="6">
    <source>
        <dbReference type="ARBA" id="ARBA00022833"/>
    </source>
</evidence>
<keyword evidence="10 11" id="KW-0234">DNA repair</keyword>
<dbReference type="InterPro" id="IPR020588">
    <property type="entry name" value="RecA_ATP-bd"/>
</dbReference>
<keyword evidence="6 13" id="KW-0862">Zinc</keyword>
<keyword evidence="1 11" id="KW-0479">Metal-binding</keyword>
<dbReference type="InterPro" id="IPR003593">
    <property type="entry name" value="AAA+_ATPase"/>
</dbReference>
<dbReference type="FunFam" id="3.40.50.300:FF:000050">
    <property type="entry name" value="DNA repair protein RadA"/>
    <property type="match status" value="1"/>
</dbReference>
<keyword evidence="7 11" id="KW-0067">ATP-binding</keyword>
<gene>
    <name evidence="11" type="primary">radA</name>
    <name evidence="15" type="ORF">NCTC8139_03310</name>
</gene>
<feature type="binding site" evidence="11">
    <location>
        <begin position="112"/>
        <end position="119"/>
    </location>
    <ligand>
        <name>ATP</name>
        <dbReference type="ChEBI" id="CHEBI:30616"/>
    </ligand>
</feature>
<dbReference type="HAMAP" id="MF_01498">
    <property type="entry name" value="RadA_bact"/>
    <property type="match status" value="1"/>
</dbReference>
<dbReference type="AlphaFoldDB" id="A0ABD7V613"/>
<evidence type="ECO:0000256" key="1">
    <source>
        <dbReference type="ARBA" id="ARBA00022723"/>
    </source>
</evidence>
<feature type="domain" description="RecA family profile 1" evidence="14">
    <location>
        <begin position="83"/>
        <end position="232"/>
    </location>
</feature>
<evidence type="ECO:0000256" key="11">
    <source>
        <dbReference type="HAMAP-Rule" id="MF_01498"/>
    </source>
</evidence>
<feature type="short sequence motif" description="RadA KNRFG motif" evidence="11">
    <location>
        <begin position="269"/>
        <end position="273"/>
    </location>
</feature>
<evidence type="ECO:0000256" key="2">
    <source>
        <dbReference type="ARBA" id="ARBA00022741"/>
    </source>
</evidence>
<evidence type="ECO:0000256" key="4">
    <source>
        <dbReference type="ARBA" id="ARBA00022771"/>
    </source>
</evidence>
<dbReference type="NCBIfam" id="TIGR00416">
    <property type="entry name" value="sms"/>
    <property type="match status" value="1"/>
</dbReference>
<evidence type="ECO:0000256" key="10">
    <source>
        <dbReference type="ARBA" id="ARBA00023204"/>
    </source>
</evidence>
<evidence type="ECO:0000256" key="3">
    <source>
        <dbReference type="ARBA" id="ARBA00022763"/>
    </source>
</evidence>
<dbReference type="GO" id="GO:0000725">
    <property type="term" value="P:recombinational repair"/>
    <property type="evidence" value="ECO:0007669"/>
    <property type="project" value="UniProtKB-UniRule"/>
</dbReference>
<dbReference type="InterPro" id="IPR004504">
    <property type="entry name" value="DNA_repair_RadA"/>
</dbReference>
<dbReference type="SMART" id="SM00382">
    <property type="entry name" value="AAA"/>
    <property type="match status" value="1"/>
</dbReference>
<dbReference type="SUPFAM" id="SSF54211">
    <property type="entry name" value="Ribosomal protein S5 domain 2-like"/>
    <property type="match status" value="1"/>
</dbReference>
<organism evidence="15 16">
    <name type="scientific">Gordonia paraffinivorans</name>
    <dbReference type="NCBI Taxonomy" id="175628"/>
    <lineage>
        <taxon>Bacteria</taxon>
        <taxon>Bacillati</taxon>
        <taxon>Actinomycetota</taxon>
        <taxon>Actinomycetes</taxon>
        <taxon>Mycobacteriales</taxon>
        <taxon>Gordoniaceae</taxon>
        <taxon>Gordonia</taxon>
    </lineage>
</organism>
<evidence type="ECO:0000256" key="9">
    <source>
        <dbReference type="ARBA" id="ARBA00023125"/>
    </source>
</evidence>
<reference evidence="15 16" key="1">
    <citation type="submission" date="2019-02" db="EMBL/GenBank/DDBJ databases">
        <authorList>
            <consortium name="Pathogen Informatics"/>
        </authorList>
    </citation>
    <scope>NUCLEOTIDE SEQUENCE [LARGE SCALE GENOMIC DNA]</scope>
    <source>
        <strain evidence="15 16">3012STDY6756503</strain>
    </source>
</reference>
<dbReference type="Pfam" id="PF13481">
    <property type="entry name" value="AAA_25"/>
    <property type="match status" value="1"/>
</dbReference>
<dbReference type="PROSITE" id="PS50162">
    <property type="entry name" value="RECA_2"/>
    <property type="match status" value="1"/>
</dbReference>
<evidence type="ECO:0000313" key="16">
    <source>
        <dbReference type="Proteomes" id="UP000360750"/>
    </source>
</evidence>
<dbReference type="InterPro" id="IPR027417">
    <property type="entry name" value="P-loop_NTPase"/>
</dbReference>
<dbReference type="InterPro" id="IPR014721">
    <property type="entry name" value="Ribsml_uS5_D2-typ_fold_subgr"/>
</dbReference>
<dbReference type="Proteomes" id="UP000360750">
    <property type="component" value="Unassembled WGS sequence"/>
</dbReference>
<dbReference type="PRINTS" id="PR01874">
    <property type="entry name" value="DNAREPAIRADA"/>
</dbReference>
<dbReference type="Gene3D" id="3.30.230.10">
    <property type="match status" value="1"/>
</dbReference>
<dbReference type="GO" id="GO:0003677">
    <property type="term" value="F:DNA binding"/>
    <property type="evidence" value="ECO:0007669"/>
    <property type="project" value="UniProtKB-KW"/>
</dbReference>
<evidence type="ECO:0000256" key="13">
    <source>
        <dbReference type="RuleBase" id="RU003555"/>
    </source>
</evidence>
<feature type="region of interest" description="Lon-protease-like" evidence="11">
    <location>
        <begin position="369"/>
        <end position="477"/>
    </location>
</feature>
<keyword evidence="2 11" id="KW-0547">Nucleotide-binding</keyword>
<dbReference type="Pfam" id="PF13541">
    <property type="entry name" value="ChlI"/>
    <property type="match status" value="1"/>
</dbReference>
<comment type="function">
    <text evidence="11">Plays a role in repairing double-strand DNA breaks, probably involving stabilizing or processing branched DNA or blocked replication forks.</text>
</comment>
<evidence type="ECO:0000259" key="14">
    <source>
        <dbReference type="PROSITE" id="PS50162"/>
    </source>
</evidence>
<dbReference type="PANTHER" id="PTHR32472">
    <property type="entry name" value="DNA REPAIR PROTEIN RADA"/>
    <property type="match status" value="1"/>
</dbReference>
<keyword evidence="5" id="KW-0378">Hydrolase</keyword>
<proteinExistence type="inferred from homology"/>
<dbReference type="Gene3D" id="3.40.50.300">
    <property type="entry name" value="P-loop containing nucleotide triphosphate hydrolases"/>
    <property type="match status" value="1"/>
</dbReference>
<dbReference type="EMBL" id="CAACYD010000007">
    <property type="protein sequence ID" value="VFA89742.1"/>
    <property type="molecule type" value="Genomic_DNA"/>
</dbReference>
<dbReference type="GO" id="GO:0008270">
    <property type="term" value="F:zinc ion binding"/>
    <property type="evidence" value="ECO:0007669"/>
    <property type="project" value="UniProtKB-KW"/>
</dbReference>
<evidence type="ECO:0000256" key="12">
    <source>
        <dbReference type="NCBIfam" id="TIGR00416"/>
    </source>
</evidence>
<comment type="similarity">
    <text evidence="11 13">Belongs to the RecA family. RadA subfamily.</text>
</comment>
<keyword evidence="4 13" id="KW-0863">Zinc-finger</keyword>
<sequence length="477" mass="50115">MSARFDPVGADAYSDRVARARSTYRCTGCGHQVAKWVGRCPECSEWGTIDEVAAIPASASSRATAAVAPSSPALRITEVDAESTAAVPTGIGELDRVLGRGVVPGSVILLAGEPGVGKSTLLLETVKHWAAKDRVALYITGEESAGQVRMRAERTGAVHPNVYLAAETDLATILGHVDSVRPSLMIVDSVQTVVATGTDGVTGGVTQIRAVTTALVSLAKNRGIAVILVGHVTKEGSVAGPRSLEHLVDVVLAFEGDKHSTLRMVRGVKNRFGAADEVGCFEQRDDGIHQVPDPSGIFLHQRDSDVSGSVTLVTMDGKRALVGEIQALANSTEMNIPRRAVSGLDMNRVSMVLAVLQARAGRREIAKSEVYLSTVGGMKVTEPAADLAIALAVYSTLTNKPIPQSTVVVGEVGLGGEIRRVSGVARRLAEAKRLGFREAIIPAATDEVLPKGIRVLRVATLGDAVHLRDSTPIDAPF</sequence>
<evidence type="ECO:0000256" key="5">
    <source>
        <dbReference type="ARBA" id="ARBA00022801"/>
    </source>
</evidence>
<dbReference type="InterPro" id="IPR020568">
    <property type="entry name" value="Ribosomal_Su5_D2-typ_SF"/>
</dbReference>
<evidence type="ECO:0000256" key="7">
    <source>
        <dbReference type="ARBA" id="ARBA00022840"/>
    </source>
</evidence>
<dbReference type="GO" id="GO:0016787">
    <property type="term" value="F:hydrolase activity"/>
    <property type="evidence" value="ECO:0007669"/>
    <property type="project" value="UniProtKB-KW"/>
</dbReference>